<dbReference type="Proteomes" id="UP000243876">
    <property type="component" value="Unassembled WGS sequence"/>
</dbReference>
<comment type="catalytic activity">
    <reaction evidence="5">
        <text>L-methionyl-[protein] + [thioredoxin]-disulfide + H2O = L-methionyl-(R)-S-oxide-[protein] + [thioredoxin]-dithiol</text>
        <dbReference type="Rhea" id="RHEA:24164"/>
        <dbReference type="Rhea" id="RHEA-COMP:10698"/>
        <dbReference type="Rhea" id="RHEA-COMP:10700"/>
        <dbReference type="Rhea" id="RHEA-COMP:12313"/>
        <dbReference type="Rhea" id="RHEA-COMP:12314"/>
        <dbReference type="ChEBI" id="CHEBI:15377"/>
        <dbReference type="ChEBI" id="CHEBI:16044"/>
        <dbReference type="ChEBI" id="CHEBI:29950"/>
        <dbReference type="ChEBI" id="CHEBI:45764"/>
        <dbReference type="ChEBI" id="CHEBI:50058"/>
        <dbReference type="EC" id="1.8.4.12"/>
    </reaction>
</comment>
<dbReference type="OrthoDB" id="44061at2759"/>
<dbReference type="PROSITE" id="PS51790">
    <property type="entry name" value="MSRB"/>
    <property type="match status" value="1"/>
</dbReference>
<name>A0A0D6ETI5_SPOSA</name>
<accession>A0A0D6ETI5</accession>
<comment type="cofactor">
    <cofactor evidence="5">
        <name>Zn(2+)</name>
        <dbReference type="ChEBI" id="CHEBI:29105"/>
    </cofactor>
    <text evidence="5">Binds 1 zinc ion per subunit.</text>
</comment>
<dbReference type="InterPro" id="IPR002579">
    <property type="entry name" value="Met_Sox_Rdtase_MsrB_dom"/>
</dbReference>
<sequence>MLSRSSHSLLHTLTRPSTLVCASTTALTLSYVASPSIRTSLATLGSFHSSARSMSSQEYPVSKSDADWRLELSPEQYRVLRGKGTEMAGTGEYDSHYPDKGVYECAGCHAPLYTADTKFKSGCGWPAFFAAIPGAVRTESDRAFGMVRTELLCNNCGGHLGHLFKGEGCKHLFPQATPTRLRTSSLTQCFASGVTAFRSPTFRSVTLLSVPVPTPTDERAVSIKFNSNGEGTYEGGPKAKA</sequence>
<organism evidence="7 8">
    <name type="scientific">Sporidiobolus salmonicolor</name>
    <name type="common">Yeast-like fungus</name>
    <name type="synonym">Sporobolomyces salmonicolor</name>
    <dbReference type="NCBI Taxonomy" id="5005"/>
    <lineage>
        <taxon>Eukaryota</taxon>
        <taxon>Fungi</taxon>
        <taxon>Dikarya</taxon>
        <taxon>Basidiomycota</taxon>
        <taxon>Pucciniomycotina</taxon>
        <taxon>Microbotryomycetes</taxon>
        <taxon>Sporidiobolales</taxon>
        <taxon>Sporidiobolaceae</taxon>
        <taxon>Sporobolomyces</taxon>
    </lineage>
</organism>
<evidence type="ECO:0000313" key="7">
    <source>
        <dbReference type="EMBL" id="CEQ43106.1"/>
    </source>
</evidence>
<feature type="domain" description="MsrB" evidence="6">
    <location>
        <begin position="65"/>
        <end position="193"/>
    </location>
</feature>
<dbReference type="AlphaFoldDB" id="A0A0D6ETI5"/>
<keyword evidence="8" id="KW-1185">Reference proteome</keyword>
<dbReference type="EC" id="1.8.4.12" evidence="5"/>
<protein>
    <recommendedName>
        <fullName evidence="5">Peptide-methionine (R)-S-oxide reductase</fullName>
        <ecNumber evidence="5">1.8.4.12</ecNumber>
    </recommendedName>
</protein>
<dbReference type="GO" id="GO:0046872">
    <property type="term" value="F:metal ion binding"/>
    <property type="evidence" value="ECO:0007669"/>
    <property type="project" value="UniProtKB-KW"/>
</dbReference>
<keyword evidence="2 5" id="KW-0479">Metal-binding</keyword>
<dbReference type="PANTHER" id="PTHR46081:SF8">
    <property type="entry name" value="PEPTIDE METHIONINE SULFOXIDE REDUCTASE 2"/>
    <property type="match status" value="1"/>
</dbReference>
<evidence type="ECO:0000256" key="1">
    <source>
        <dbReference type="ARBA" id="ARBA00007174"/>
    </source>
</evidence>
<evidence type="ECO:0000256" key="3">
    <source>
        <dbReference type="ARBA" id="ARBA00022833"/>
    </source>
</evidence>
<keyword evidence="3 5" id="KW-0862">Zinc</keyword>
<dbReference type="GO" id="GO:0006979">
    <property type="term" value="P:response to oxidative stress"/>
    <property type="evidence" value="ECO:0007669"/>
    <property type="project" value="InterPro"/>
</dbReference>
<evidence type="ECO:0000256" key="4">
    <source>
        <dbReference type="ARBA" id="ARBA00023002"/>
    </source>
</evidence>
<comment type="similarity">
    <text evidence="1 5">Belongs to the MsrB Met sulfoxide reductase family.</text>
</comment>
<dbReference type="EMBL" id="CENE01000050">
    <property type="protein sequence ID" value="CEQ43106.1"/>
    <property type="molecule type" value="Genomic_DNA"/>
</dbReference>
<evidence type="ECO:0000259" key="6">
    <source>
        <dbReference type="PROSITE" id="PS51790"/>
    </source>
</evidence>
<dbReference type="SUPFAM" id="SSF51316">
    <property type="entry name" value="Mss4-like"/>
    <property type="match status" value="1"/>
</dbReference>
<keyword evidence="4 5" id="KW-0560">Oxidoreductase</keyword>
<dbReference type="InterPro" id="IPR011057">
    <property type="entry name" value="Mss4-like_sf"/>
</dbReference>
<gene>
    <name evidence="7" type="primary">SPOSA6832_05005</name>
</gene>
<evidence type="ECO:0000256" key="2">
    <source>
        <dbReference type="ARBA" id="ARBA00022723"/>
    </source>
</evidence>
<dbReference type="Gene3D" id="2.170.150.20">
    <property type="entry name" value="Peptide methionine sulfoxide reductase"/>
    <property type="match status" value="1"/>
</dbReference>
<reference evidence="8" key="1">
    <citation type="submission" date="2015-02" db="EMBL/GenBank/DDBJ databases">
        <authorList>
            <person name="Gon?alves P."/>
        </authorList>
    </citation>
    <scope>NUCLEOTIDE SEQUENCE [LARGE SCALE GENOMIC DNA]</scope>
</reference>
<dbReference type="PANTHER" id="PTHR46081">
    <property type="entry name" value="PEPTIDE METHIONINE SULFOXIDE REDUCTASE 2"/>
    <property type="match status" value="1"/>
</dbReference>
<dbReference type="GO" id="GO:0033743">
    <property type="term" value="F:peptide-methionine (R)-S-oxide reductase activity"/>
    <property type="evidence" value="ECO:0007669"/>
    <property type="project" value="UniProtKB-EC"/>
</dbReference>
<dbReference type="Pfam" id="PF01641">
    <property type="entry name" value="SelR"/>
    <property type="match status" value="1"/>
</dbReference>
<proteinExistence type="inferred from homology"/>
<evidence type="ECO:0000313" key="8">
    <source>
        <dbReference type="Proteomes" id="UP000243876"/>
    </source>
</evidence>
<dbReference type="InterPro" id="IPR028427">
    <property type="entry name" value="Met_Sox_Rdtase_MsrB"/>
</dbReference>
<evidence type="ECO:0000256" key="5">
    <source>
        <dbReference type="RuleBase" id="RU365044"/>
    </source>
</evidence>
<dbReference type="GO" id="GO:0030091">
    <property type="term" value="P:protein repair"/>
    <property type="evidence" value="ECO:0007669"/>
    <property type="project" value="InterPro"/>
</dbReference>
<dbReference type="NCBIfam" id="TIGR00357">
    <property type="entry name" value="peptide-methionine (R)-S-oxide reductase MsrB"/>
    <property type="match status" value="1"/>
</dbReference>